<accession>A0A932DS72</accession>
<evidence type="ECO:0000256" key="4">
    <source>
        <dbReference type="SAM" id="MobiDB-lite"/>
    </source>
</evidence>
<dbReference type="GO" id="GO:0007059">
    <property type="term" value="P:chromosome segregation"/>
    <property type="evidence" value="ECO:0007669"/>
    <property type="project" value="UniProtKB-KW"/>
</dbReference>
<keyword evidence="2" id="KW-0159">Chromosome partition</keyword>
<dbReference type="GO" id="GO:0003824">
    <property type="term" value="F:catalytic activity"/>
    <property type="evidence" value="ECO:0007669"/>
    <property type="project" value="InterPro"/>
</dbReference>
<dbReference type="InterPro" id="IPR041468">
    <property type="entry name" value="HTH_ParB/Spo0J"/>
</dbReference>
<name>A0A932DS72_9BACT</name>
<dbReference type="InterPro" id="IPR004437">
    <property type="entry name" value="ParB/RepB/Spo0J"/>
</dbReference>
<dbReference type="Pfam" id="PF02195">
    <property type="entry name" value="ParB_N"/>
    <property type="match status" value="1"/>
</dbReference>
<dbReference type="PANTHER" id="PTHR33375">
    <property type="entry name" value="CHROMOSOME-PARTITIONING PROTEIN PARB-RELATED"/>
    <property type="match status" value="1"/>
</dbReference>
<reference evidence="6" key="1">
    <citation type="submission" date="2020-07" db="EMBL/GenBank/DDBJ databases">
        <title>Huge and variable diversity of episymbiotic CPR bacteria and DPANN archaea in groundwater ecosystems.</title>
        <authorList>
            <person name="He C.Y."/>
            <person name="Keren R."/>
            <person name="Whittaker M."/>
            <person name="Farag I.F."/>
            <person name="Doudna J."/>
            <person name="Cate J.H.D."/>
            <person name="Banfield J.F."/>
        </authorList>
    </citation>
    <scope>NUCLEOTIDE SEQUENCE</scope>
    <source>
        <strain evidence="6">NC_groundwater_418_Ag_B-0.1um_45_10</strain>
    </source>
</reference>
<dbReference type="InterPro" id="IPR003115">
    <property type="entry name" value="ParB_N"/>
</dbReference>
<dbReference type="Proteomes" id="UP000709672">
    <property type="component" value="Unassembled WGS sequence"/>
</dbReference>
<dbReference type="InterPro" id="IPR005302">
    <property type="entry name" value="MoCF_Sase_C"/>
</dbReference>
<dbReference type="GO" id="GO:0045881">
    <property type="term" value="P:positive regulation of sporulation resulting in formation of a cellular spore"/>
    <property type="evidence" value="ECO:0007669"/>
    <property type="project" value="TreeGrafter"/>
</dbReference>
<dbReference type="GO" id="GO:0003677">
    <property type="term" value="F:DNA binding"/>
    <property type="evidence" value="ECO:0007669"/>
    <property type="project" value="UniProtKB-KW"/>
</dbReference>
<evidence type="ECO:0000313" key="7">
    <source>
        <dbReference type="Proteomes" id="UP000709672"/>
    </source>
</evidence>
<dbReference type="EMBL" id="JACPHQ010000021">
    <property type="protein sequence ID" value="MBI2465961.1"/>
    <property type="molecule type" value="Genomic_DNA"/>
</dbReference>
<dbReference type="CDD" id="cd16393">
    <property type="entry name" value="SPO0J_N"/>
    <property type="match status" value="1"/>
</dbReference>
<dbReference type="Gene3D" id="3.90.1530.30">
    <property type="match status" value="1"/>
</dbReference>
<dbReference type="InterPro" id="IPR057240">
    <property type="entry name" value="ParB_dimer_C"/>
</dbReference>
<dbReference type="FunFam" id="1.10.10.2830:FF:000001">
    <property type="entry name" value="Chromosome partitioning protein ParB"/>
    <property type="match status" value="1"/>
</dbReference>
<keyword evidence="3" id="KW-0238">DNA-binding</keyword>
<dbReference type="AlphaFoldDB" id="A0A932DS72"/>
<feature type="domain" description="MOSC" evidence="5">
    <location>
        <begin position="254"/>
        <end position="308"/>
    </location>
</feature>
<dbReference type="PANTHER" id="PTHR33375:SF1">
    <property type="entry name" value="CHROMOSOME-PARTITIONING PROTEIN PARB-RELATED"/>
    <property type="match status" value="1"/>
</dbReference>
<evidence type="ECO:0000256" key="2">
    <source>
        <dbReference type="ARBA" id="ARBA00022829"/>
    </source>
</evidence>
<dbReference type="Pfam" id="PF23552">
    <property type="entry name" value="ParB_C"/>
    <property type="match status" value="1"/>
</dbReference>
<dbReference type="GO" id="GO:0030151">
    <property type="term" value="F:molybdenum ion binding"/>
    <property type="evidence" value="ECO:0007669"/>
    <property type="project" value="InterPro"/>
</dbReference>
<evidence type="ECO:0000259" key="5">
    <source>
        <dbReference type="PROSITE" id="PS51340"/>
    </source>
</evidence>
<dbReference type="PROSITE" id="PS51340">
    <property type="entry name" value="MOSC"/>
    <property type="match status" value="1"/>
</dbReference>
<dbReference type="Pfam" id="PF17762">
    <property type="entry name" value="HTH_ParB"/>
    <property type="match status" value="1"/>
</dbReference>
<gene>
    <name evidence="6" type="ORF">HYV66_01880</name>
</gene>
<evidence type="ECO:0000313" key="6">
    <source>
        <dbReference type="EMBL" id="MBI2465961.1"/>
    </source>
</evidence>
<dbReference type="NCBIfam" id="TIGR00180">
    <property type="entry name" value="parB_part"/>
    <property type="match status" value="1"/>
</dbReference>
<proteinExistence type="inferred from homology"/>
<dbReference type="SUPFAM" id="SSF109709">
    <property type="entry name" value="KorB DNA-binding domain-like"/>
    <property type="match status" value="1"/>
</dbReference>
<dbReference type="InterPro" id="IPR036086">
    <property type="entry name" value="ParB/Sulfiredoxin_sf"/>
</dbReference>
<comment type="caution">
    <text evidence="6">The sequence shown here is derived from an EMBL/GenBank/DDBJ whole genome shotgun (WGS) entry which is preliminary data.</text>
</comment>
<comment type="similarity">
    <text evidence="1">Belongs to the ParB family.</text>
</comment>
<dbReference type="Gene3D" id="1.10.10.2830">
    <property type="match status" value="1"/>
</dbReference>
<evidence type="ECO:0000256" key="1">
    <source>
        <dbReference type="ARBA" id="ARBA00006295"/>
    </source>
</evidence>
<organism evidence="6 7">
    <name type="scientific">Candidatus Sungiibacteriota bacterium</name>
    <dbReference type="NCBI Taxonomy" id="2750080"/>
    <lineage>
        <taxon>Bacteria</taxon>
        <taxon>Candidatus Sungiibacteriota</taxon>
    </lineage>
</organism>
<dbReference type="GO" id="GO:0030170">
    <property type="term" value="F:pyridoxal phosphate binding"/>
    <property type="evidence" value="ECO:0007669"/>
    <property type="project" value="InterPro"/>
</dbReference>
<dbReference type="InterPro" id="IPR050336">
    <property type="entry name" value="Chromosome_partition/occlusion"/>
</dbReference>
<evidence type="ECO:0000256" key="3">
    <source>
        <dbReference type="ARBA" id="ARBA00023125"/>
    </source>
</evidence>
<dbReference type="SUPFAM" id="SSF110849">
    <property type="entry name" value="ParB/Sulfiredoxin"/>
    <property type="match status" value="1"/>
</dbReference>
<dbReference type="GO" id="GO:0005694">
    <property type="term" value="C:chromosome"/>
    <property type="evidence" value="ECO:0007669"/>
    <property type="project" value="TreeGrafter"/>
</dbReference>
<feature type="region of interest" description="Disordered" evidence="4">
    <location>
        <begin position="1"/>
        <end position="26"/>
    </location>
</feature>
<protein>
    <submittedName>
        <fullName evidence="6">ParB/RepB/Spo0J family partition protein</fullName>
    </submittedName>
</protein>
<dbReference type="FunFam" id="3.90.1530.30:FF:000001">
    <property type="entry name" value="Chromosome partitioning protein ParB"/>
    <property type="match status" value="1"/>
</dbReference>
<dbReference type="SMART" id="SM00470">
    <property type="entry name" value="ParB"/>
    <property type="match status" value="1"/>
</dbReference>
<sequence>MALGRGLESLIPQKNKSSENTAEPQPAGVLLSQGQTDFSVGRRDSVFYIELEKIKPNPYQPRREFDEGELASLAESMKQYGMIQPLLVSKIETVVPSGTKVEYQLIAGERRLKAAGLAGLRQVPVIIKNPDEATKLELALIENVQRQNLNPVEEALAYERLMREFKMTQIQVAVKVGKSREVVANRVRILDLPYEVQKSISEGKITEGHAKVLLIIKNPERQRFLAEEAVKKDMSVRELEELVKQEESYKSKTPRVVDPELENYKKTIQDTLGTPVAFSGSREKGKLAISFYSQEDLDRLIKKLTGQP</sequence>
<feature type="compositionally biased region" description="Polar residues" evidence="4">
    <location>
        <begin position="12"/>
        <end position="23"/>
    </location>
</feature>